<evidence type="ECO:0000256" key="1">
    <source>
        <dbReference type="SAM" id="MobiDB-lite"/>
    </source>
</evidence>
<gene>
    <name evidence="2" type="ORF">FEQUK3_LOCUS446</name>
</gene>
<protein>
    <submittedName>
        <fullName evidence="2">Uncharacterized protein</fullName>
    </submittedName>
</protein>
<proteinExistence type="predicted"/>
<organism evidence="2 3">
    <name type="scientific">Fusarium equiseti</name>
    <name type="common">Fusarium scirpi</name>
    <dbReference type="NCBI Taxonomy" id="61235"/>
    <lineage>
        <taxon>Eukaryota</taxon>
        <taxon>Fungi</taxon>
        <taxon>Dikarya</taxon>
        <taxon>Ascomycota</taxon>
        <taxon>Pezizomycotina</taxon>
        <taxon>Sordariomycetes</taxon>
        <taxon>Hypocreomycetidae</taxon>
        <taxon>Hypocreales</taxon>
        <taxon>Nectriaceae</taxon>
        <taxon>Fusarium</taxon>
        <taxon>Fusarium incarnatum-equiseti species complex</taxon>
    </lineage>
</organism>
<dbReference type="AlphaFoldDB" id="A0A8J2IER4"/>
<feature type="region of interest" description="Disordered" evidence="1">
    <location>
        <begin position="1"/>
        <end position="27"/>
    </location>
</feature>
<name>A0A8J2IER4_FUSEQ</name>
<sequence>MDSSGASNKRKLTELYPIENPSSPDKMDVDEPTQLICLKLFLLVVAQMSKQQATPQRISNIDATQVLTHLDCLSVVTRKMIRTVDSLEETVRQIDGIMKDRAGQLPSILSKVKMECDGLMKACQERVNYLDDMC</sequence>
<evidence type="ECO:0000313" key="3">
    <source>
        <dbReference type="Proteomes" id="UP000693738"/>
    </source>
</evidence>
<dbReference type="EMBL" id="CAJSTJ010000022">
    <property type="protein sequence ID" value="CAG7554682.1"/>
    <property type="molecule type" value="Genomic_DNA"/>
</dbReference>
<reference evidence="2" key="1">
    <citation type="submission" date="2021-05" db="EMBL/GenBank/DDBJ databases">
        <authorList>
            <person name="Khan N."/>
        </authorList>
    </citation>
    <scope>NUCLEOTIDE SEQUENCE</scope>
</reference>
<accession>A0A8J2IER4</accession>
<comment type="caution">
    <text evidence="2">The sequence shown here is derived from an EMBL/GenBank/DDBJ whole genome shotgun (WGS) entry which is preliminary data.</text>
</comment>
<evidence type="ECO:0000313" key="2">
    <source>
        <dbReference type="EMBL" id="CAG7554682.1"/>
    </source>
</evidence>
<dbReference type="Proteomes" id="UP000693738">
    <property type="component" value="Unassembled WGS sequence"/>
</dbReference>